<dbReference type="GO" id="GO:0034040">
    <property type="term" value="F:ATPase-coupled lipid transmembrane transporter activity"/>
    <property type="evidence" value="ECO:0007669"/>
    <property type="project" value="TreeGrafter"/>
</dbReference>
<evidence type="ECO:0000259" key="8">
    <source>
        <dbReference type="PROSITE" id="PS50893"/>
    </source>
</evidence>
<evidence type="ECO:0000256" key="4">
    <source>
        <dbReference type="ARBA" id="ARBA00022840"/>
    </source>
</evidence>
<feature type="transmembrane region" description="Helical" evidence="7">
    <location>
        <begin position="189"/>
        <end position="207"/>
    </location>
</feature>
<accession>A0A0K2ZDJ2</accession>
<dbReference type="Pfam" id="PF00664">
    <property type="entry name" value="ABC_membrane"/>
    <property type="match status" value="1"/>
</dbReference>
<sequence>MQVPAATGTVTARGDPGREADLQWRPVCRAESVLTDPAESSAAPPAESPHLRQQRVRWLASLAAAARGRQRLAAAAICLSGALLIVQAGAIAWLLQALLVERRALPQALPAFAVLALVLAVRALLGACAQRAAGDVADAAKVELRRRVYRRLLQRGPLWLRGQRNGELGELLLAHGDALDGYYAGYQPARLEVSVVPLLILLAVGWSDWVVGLLLLFTAPLVPIFMMLVGWSAEAAGRRQLRELARMGGHFADRLKGLGLLRLYGRGEDELRGIAAAAEGVRERTLKVLRIAFLSSTVLEFFASVSVAMVAMYLGLSYLGMIALHAAVPTLGVGVFCLLLAPEFYAPLRRLAAHYHDRANALAAAAEVERLLGELPDAAASRVPSLSSPAVAAPALSSLVPPLSAPPVPTMPAAPDGSAVPLPAAPPTPAVPATLAVPEKPSVPAVPMAPATPAAPAPPLLRAEGLTLRPQGARCDALQELSFSLQPGQRLALVGPSGSGKSTLLEALAGWLPPRAGSLELRPGLRVGYAGQRPYLFHGSIADNLRLAAPQASAAQLHAAAEAAQVMRFAARLPLGLDTVIGERGFGLSGGEARRIGLARLLLCDPELLLLDEPTAFLDPDTEAELLRTLATFSHGRSVIVATHSEAAMRWADSVLRLPARVAVDDAIGAAP</sequence>
<dbReference type="PANTHER" id="PTHR24221">
    <property type="entry name" value="ATP-BINDING CASSETTE SUB-FAMILY B"/>
    <property type="match status" value="1"/>
</dbReference>
<dbReference type="CDD" id="cd03228">
    <property type="entry name" value="ABCC_MRP_Like"/>
    <property type="match status" value="1"/>
</dbReference>
<keyword evidence="4 10" id="KW-0067">ATP-binding</keyword>
<gene>
    <name evidence="10" type="ORF">XTPLMG728_0270</name>
</gene>
<evidence type="ECO:0000259" key="9">
    <source>
        <dbReference type="PROSITE" id="PS50929"/>
    </source>
</evidence>
<dbReference type="GO" id="GO:0140359">
    <property type="term" value="F:ABC-type transporter activity"/>
    <property type="evidence" value="ECO:0007669"/>
    <property type="project" value="InterPro"/>
</dbReference>
<dbReference type="GO" id="GO:0016887">
    <property type="term" value="F:ATP hydrolysis activity"/>
    <property type="evidence" value="ECO:0007669"/>
    <property type="project" value="InterPro"/>
</dbReference>
<keyword evidence="3" id="KW-0547">Nucleotide-binding</keyword>
<comment type="subcellular location">
    <subcellularLocation>
        <location evidence="1">Cell membrane</location>
        <topology evidence="1">Multi-pass membrane protein</topology>
    </subcellularLocation>
</comment>
<dbReference type="PROSITE" id="PS50929">
    <property type="entry name" value="ABC_TM1F"/>
    <property type="match status" value="1"/>
</dbReference>
<feature type="domain" description="ABC transmembrane type-1" evidence="9">
    <location>
        <begin position="72"/>
        <end position="360"/>
    </location>
</feature>
<dbReference type="SUPFAM" id="SSF90123">
    <property type="entry name" value="ABC transporter transmembrane region"/>
    <property type="match status" value="1"/>
</dbReference>
<reference evidence="10 11" key="1">
    <citation type="submission" date="2015-07" db="EMBL/GenBank/DDBJ databases">
        <authorList>
            <person name="Noorani M."/>
        </authorList>
    </citation>
    <scope>NUCLEOTIDE SEQUENCE [LARGE SCALE GENOMIC DNA]</scope>
    <source>
        <strain evidence="10">LMG728</strain>
    </source>
</reference>
<evidence type="ECO:0000313" key="11">
    <source>
        <dbReference type="Proteomes" id="UP000041247"/>
    </source>
</evidence>
<dbReference type="Pfam" id="PF00005">
    <property type="entry name" value="ABC_tran"/>
    <property type="match status" value="1"/>
</dbReference>
<dbReference type="InterPro" id="IPR036640">
    <property type="entry name" value="ABC1_TM_sf"/>
</dbReference>
<feature type="transmembrane region" description="Helical" evidence="7">
    <location>
        <begin position="213"/>
        <end position="233"/>
    </location>
</feature>
<dbReference type="InterPro" id="IPR003439">
    <property type="entry name" value="ABC_transporter-like_ATP-bd"/>
</dbReference>
<dbReference type="SUPFAM" id="SSF52540">
    <property type="entry name" value="P-loop containing nucleoside triphosphate hydrolases"/>
    <property type="match status" value="1"/>
</dbReference>
<dbReference type="AlphaFoldDB" id="A0A0K2ZDJ2"/>
<dbReference type="PANTHER" id="PTHR24221:SF261">
    <property type="entry name" value="GLUTATHIONE_L-CYSTEINE TRANSPORT SYSTEM ATP-BINDING_PERMEASE PROTEIN CYDD"/>
    <property type="match status" value="1"/>
</dbReference>
<feature type="transmembrane region" description="Helical" evidence="7">
    <location>
        <begin position="322"/>
        <end position="341"/>
    </location>
</feature>
<proteinExistence type="predicted"/>
<dbReference type="InterPro" id="IPR027417">
    <property type="entry name" value="P-loop_NTPase"/>
</dbReference>
<protein>
    <submittedName>
        <fullName evidence="10">Putative ABC transporter ATP-binding protein, cytochrome related</fullName>
    </submittedName>
</protein>
<evidence type="ECO:0000313" key="10">
    <source>
        <dbReference type="EMBL" id="CTP83606.1"/>
    </source>
</evidence>
<feature type="domain" description="ABC transporter" evidence="8">
    <location>
        <begin position="461"/>
        <end position="671"/>
    </location>
</feature>
<dbReference type="Proteomes" id="UP000041247">
    <property type="component" value="Unassembled WGS sequence"/>
</dbReference>
<evidence type="ECO:0000256" key="6">
    <source>
        <dbReference type="ARBA" id="ARBA00023136"/>
    </source>
</evidence>
<dbReference type="GO" id="GO:0005886">
    <property type="term" value="C:plasma membrane"/>
    <property type="evidence" value="ECO:0007669"/>
    <property type="project" value="UniProtKB-SubCell"/>
</dbReference>
<evidence type="ECO:0000256" key="7">
    <source>
        <dbReference type="SAM" id="Phobius"/>
    </source>
</evidence>
<organism evidence="10 11">
    <name type="scientific">Xanthomonas graminis pv. poae</name>
    <dbReference type="NCBI Taxonomy" id="227946"/>
    <lineage>
        <taxon>Bacteria</taxon>
        <taxon>Pseudomonadati</taxon>
        <taxon>Pseudomonadota</taxon>
        <taxon>Gammaproteobacteria</taxon>
        <taxon>Lysobacterales</taxon>
        <taxon>Lysobacteraceae</taxon>
        <taxon>Xanthomonas</taxon>
        <taxon>Xanthomonas translucens group</taxon>
        <taxon>Xanthomonas graminis</taxon>
    </lineage>
</organism>
<dbReference type="EMBL" id="CXOK01000008">
    <property type="protein sequence ID" value="CTP83606.1"/>
    <property type="molecule type" value="Genomic_DNA"/>
</dbReference>
<dbReference type="InterPro" id="IPR017871">
    <property type="entry name" value="ABC_transporter-like_CS"/>
</dbReference>
<feature type="transmembrane region" description="Helical" evidence="7">
    <location>
        <begin position="107"/>
        <end position="125"/>
    </location>
</feature>
<name>A0A0K2ZDJ2_9XANT</name>
<dbReference type="SMART" id="SM00382">
    <property type="entry name" value="AAA"/>
    <property type="match status" value="1"/>
</dbReference>
<feature type="transmembrane region" description="Helical" evidence="7">
    <location>
        <begin position="72"/>
        <end position="95"/>
    </location>
</feature>
<dbReference type="PROSITE" id="PS50893">
    <property type="entry name" value="ABC_TRANSPORTER_2"/>
    <property type="match status" value="1"/>
</dbReference>
<dbReference type="PROSITE" id="PS00211">
    <property type="entry name" value="ABC_TRANSPORTER_1"/>
    <property type="match status" value="1"/>
</dbReference>
<dbReference type="InterPro" id="IPR039421">
    <property type="entry name" value="Type_1_exporter"/>
</dbReference>
<keyword evidence="2 7" id="KW-0812">Transmembrane</keyword>
<dbReference type="Gene3D" id="3.40.50.300">
    <property type="entry name" value="P-loop containing nucleotide triphosphate hydrolases"/>
    <property type="match status" value="1"/>
</dbReference>
<evidence type="ECO:0000256" key="2">
    <source>
        <dbReference type="ARBA" id="ARBA00022692"/>
    </source>
</evidence>
<keyword evidence="6 7" id="KW-0472">Membrane</keyword>
<dbReference type="CDD" id="cd18584">
    <property type="entry name" value="ABC_6TM_AarD_CydD"/>
    <property type="match status" value="1"/>
</dbReference>
<dbReference type="InterPro" id="IPR003593">
    <property type="entry name" value="AAA+_ATPase"/>
</dbReference>
<evidence type="ECO:0000256" key="3">
    <source>
        <dbReference type="ARBA" id="ARBA00022741"/>
    </source>
</evidence>
<dbReference type="InterPro" id="IPR011527">
    <property type="entry name" value="ABC1_TM_dom"/>
</dbReference>
<dbReference type="GO" id="GO:0005524">
    <property type="term" value="F:ATP binding"/>
    <property type="evidence" value="ECO:0007669"/>
    <property type="project" value="UniProtKB-KW"/>
</dbReference>
<evidence type="ECO:0000256" key="1">
    <source>
        <dbReference type="ARBA" id="ARBA00004651"/>
    </source>
</evidence>
<dbReference type="Gene3D" id="1.20.1560.10">
    <property type="entry name" value="ABC transporter type 1, transmembrane domain"/>
    <property type="match status" value="1"/>
</dbReference>
<feature type="transmembrane region" description="Helical" evidence="7">
    <location>
        <begin position="291"/>
        <end position="316"/>
    </location>
</feature>
<keyword evidence="5 7" id="KW-1133">Transmembrane helix</keyword>
<evidence type="ECO:0000256" key="5">
    <source>
        <dbReference type="ARBA" id="ARBA00022989"/>
    </source>
</evidence>